<sequence>MFDLNPTHVICSSGLLANRPPRVAAAGCHVDGPSLNQVAECLLTHPQINADARHNLFPAKVCNQTSGTLAAKTLSWHLAYETKSTLRISQQSDMHSLRRKPAAAHTREGIGLPAYSTATSSIDAGRKESLDGSKPLTTFKSFNSVNWNAIPPRKQKHAICFPRELRGTTFEG</sequence>
<gene>
    <name evidence="1" type="ORF">MLD38_010578</name>
</gene>
<organism evidence="1 2">
    <name type="scientific">Melastoma candidum</name>
    <dbReference type="NCBI Taxonomy" id="119954"/>
    <lineage>
        <taxon>Eukaryota</taxon>
        <taxon>Viridiplantae</taxon>
        <taxon>Streptophyta</taxon>
        <taxon>Embryophyta</taxon>
        <taxon>Tracheophyta</taxon>
        <taxon>Spermatophyta</taxon>
        <taxon>Magnoliopsida</taxon>
        <taxon>eudicotyledons</taxon>
        <taxon>Gunneridae</taxon>
        <taxon>Pentapetalae</taxon>
        <taxon>rosids</taxon>
        <taxon>malvids</taxon>
        <taxon>Myrtales</taxon>
        <taxon>Melastomataceae</taxon>
        <taxon>Melastomatoideae</taxon>
        <taxon>Melastomateae</taxon>
        <taxon>Melastoma</taxon>
    </lineage>
</organism>
<name>A0ACB9R0U8_9MYRT</name>
<evidence type="ECO:0000313" key="1">
    <source>
        <dbReference type="EMBL" id="KAI4372335.1"/>
    </source>
</evidence>
<comment type="caution">
    <text evidence="1">The sequence shown here is derived from an EMBL/GenBank/DDBJ whole genome shotgun (WGS) entry which is preliminary data.</text>
</comment>
<dbReference type="Proteomes" id="UP001057402">
    <property type="component" value="Chromosome 4"/>
</dbReference>
<evidence type="ECO:0000313" key="2">
    <source>
        <dbReference type="Proteomes" id="UP001057402"/>
    </source>
</evidence>
<protein>
    <submittedName>
        <fullName evidence="1">Uncharacterized protein</fullName>
    </submittedName>
</protein>
<accession>A0ACB9R0U8</accession>
<dbReference type="EMBL" id="CM042883">
    <property type="protein sequence ID" value="KAI4372335.1"/>
    <property type="molecule type" value="Genomic_DNA"/>
</dbReference>
<proteinExistence type="predicted"/>
<keyword evidence="2" id="KW-1185">Reference proteome</keyword>
<reference evidence="2" key="1">
    <citation type="journal article" date="2023" name="Front. Plant Sci.">
        <title>Chromosomal-level genome assembly of Melastoma candidum provides insights into trichome evolution.</title>
        <authorList>
            <person name="Zhong Y."/>
            <person name="Wu W."/>
            <person name="Sun C."/>
            <person name="Zou P."/>
            <person name="Liu Y."/>
            <person name="Dai S."/>
            <person name="Zhou R."/>
        </authorList>
    </citation>
    <scope>NUCLEOTIDE SEQUENCE [LARGE SCALE GENOMIC DNA]</scope>
</reference>